<evidence type="ECO:0000313" key="3">
    <source>
        <dbReference type="Proteomes" id="UP001501057"/>
    </source>
</evidence>
<protein>
    <submittedName>
        <fullName evidence="2">DUF427 domain-containing protein</fullName>
    </submittedName>
</protein>
<dbReference type="PANTHER" id="PTHR34310:SF5">
    <property type="entry name" value="DUF427 DOMAIN PROTEIN (AFU_ORTHOLOGUE AFUA_3G02220)"/>
    <property type="match status" value="1"/>
</dbReference>
<comment type="caution">
    <text evidence="2">The sequence shown here is derived from an EMBL/GenBank/DDBJ whole genome shotgun (WGS) entry which is preliminary data.</text>
</comment>
<dbReference type="Proteomes" id="UP001501057">
    <property type="component" value="Unassembled WGS sequence"/>
</dbReference>
<dbReference type="EMBL" id="BAAAME010000010">
    <property type="protein sequence ID" value="GAA1752733.1"/>
    <property type="molecule type" value="Genomic_DNA"/>
</dbReference>
<dbReference type="RefSeq" id="WP_344204025.1">
    <property type="nucleotide sequence ID" value="NZ_BAAAME010000010.1"/>
</dbReference>
<accession>A0ABP4WE84</accession>
<dbReference type="Gene3D" id="2.170.150.40">
    <property type="entry name" value="Domain of unknown function (DUF427)"/>
    <property type="match status" value="1"/>
</dbReference>
<proteinExistence type="predicted"/>
<name>A0ABP4WE84_9ACTN</name>
<keyword evidence="3" id="KW-1185">Reference proteome</keyword>
<evidence type="ECO:0000313" key="2">
    <source>
        <dbReference type="EMBL" id="GAA1752733.1"/>
    </source>
</evidence>
<dbReference type="InterPro" id="IPR007361">
    <property type="entry name" value="DUF427"/>
</dbReference>
<organism evidence="2 3">
    <name type="scientific">Aeromicrobium alkaliterrae</name>
    <dbReference type="NCBI Taxonomy" id="302168"/>
    <lineage>
        <taxon>Bacteria</taxon>
        <taxon>Bacillati</taxon>
        <taxon>Actinomycetota</taxon>
        <taxon>Actinomycetes</taxon>
        <taxon>Propionibacteriales</taxon>
        <taxon>Nocardioidaceae</taxon>
        <taxon>Aeromicrobium</taxon>
    </lineage>
</organism>
<dbReference type="PANTHER" id="PTHR34310">
    <property type="entry name" value="DUF427 DOMAIN PROTEIN (AFU_ORTHOLOGUE AFUA_3G02220)"/>
    <property type="match status" value="1"/>
</dbReference>
<reference evidence="3" key="1">
    <citation type="journal article" date="2019" name="Int. J. Syst. Evol. Microbiol.">
        <title>The Global Catalogue of Microorganisms (GCM) 10K type strain sequencing project: providing services to taxonomists for standard genome sequencing and annotation.</title>
        <authorList>
            <consortium name="The Broad Institute Genomics Platform"/>
            <consortium name="The Broad Institute Genome Sequencing Center for Infectious Disease"/>
            <person name="Wu L."/>
            <person name="Ma J."/>
        </authorList>
    </citation>
    <scope>NUCLEOTIDE SEQUENCE [LARGE SCALE GENOMIC DNA]</scope>
    <source>
        <strain evidence="3">JCM 13518</strain>
    </source>
</reference>
<dbReference type="Pfam" id="PF04248">
    <property type="entry name" value="NTP_transf_9"/>
    <property type="match status" value="1"/>
</dbReference>
<gene>
    <name evidence="2" type="ORF">GCM10009710_35530</name>
</gene>
<feature type="domain" description="DUF427" evidence="1">
    <location>
        <begin position="1"/>
        <end position="93"/>
    </location>
</feature>
<dbReference type="InterPro" id="IPR038694">
    <property type="entry name" value="DUF427_sf"/>
</dbReference>
<sequence>MKAVYGSTVLAEAPADALVKIEGNWYFPPSSLVGEFAESDTAYHCPWKGDTQYWDVGTGDDKLADGAWSYPDLLPGAVERVGTDFAGYVAFDRKVTVSE</sequence>
<evidence type="ECO:0000259" key="1">
    <source>
        <dbReference type="Pfam" id="PF04248"/>
    </source>
</evidence>